<sequence>MVVSQLMSSSSLPYCFGILSELVKIYWDRSIFTLKVSTDMMIVSFSSSGVFLLVASFPVGLVKLTLMSVLWEIQVDQDLEVYGEIYNNRVSRVSFRLAREDLTIELEILALLEVSMEVCGKGKGTSMESDSLISVFMILEGAEQKGHQGYSLFPFLLDHFPFAGSPCTAVHPLDSSLIYPPGTSVYPLVLKSTREEVLFSIPNSSSKRRVWNREAFGEVKCPVCRGGGGKKGCKGGLKKMGPFRRNFLEVEIWGVWLKEGDRNVRFLHKMVDTYKRRNLLAKIKINGLGLQKENEIKEGVGVLKIWRDFKLLTLVRGLYKWLARLLANRALKQKPYLARWVIVCLDKRIGGLGIKCLFTINKALLDKWCRRFSNEKGAFWNQVISRKCGEEREWCSREVREGFGVGLWKAIRKACQTQTFFLVGGVGGGCLELLNGRGSWNPRFTRTFSDWEVDEVEIFLLCMHGKRMLRDEEDMVL</sequence>
<evidence type="ECO:0000313" key="2">
    <source>
        <dbReference type="EMBL" id="RVW47112.1"/>
    </source>
</evidence>
<accession>A0A438EHH3</accession>
<keyword evidence="1" id="KW-1133">Transmembrane helix</keyword>
<evidence type="ECO:0000313" key="3">
    <source>
        <dbReference type="Proteomes" id="UP000288805"/>
    </source>
</evidence>
<feature type="transmembrane region" description="Helical" evidence="1">
    <location>
        <begin position="48"/>
        <end position="71"/>
    </location>
</feature>
<name>A0A438EHH3_VITVI</name>
<protein>
    <submittedName>
        <fullName evidence="2">Uncharacterized protein</fullName>
    </submittedName>
</protein>
<gene>
    <name evidence="2" type="ORF">CK203_105484</name>
</gene>
<proteinExistence type="predicted"/>
<dbReference type="AlphaFoldDB" id="A0A438EHH3"/>
<evidence type="ECO:0000256" key="1">
    <source>
        <dbReference type="SAM" id="Phobius"/>
    </source>
</evidence>
<dbReference type="Proteomes" id="UP000288805">
    <property type="component" value="Unassembled WGS sequence"/>
</dbReference>
<comment type="caution">
    <text evidence="2">The sequence shown here is derived from an EMBL/GenBank/DDBJ whole genome shotgun (WGS) entry which is preliminary data.</text>
</comment>
<keyword evidence="1" id="KW-0472">Membrane</keyword>
<dbReference type="EMBL" id="QGNW01001288">
    <property type="protein sequence ID" value="RVW47112.1"/>
    <property type="molecule type" value="Genomic_DNA"/>
</dbReference>
<organism evidence="2 3">
    <name type="scientific">Vitis vinifera</name>
    <name type="common">Grape</name>
    <dbReference type="NCBI Taxonomy" id="29760"/>
    <lineage>
        <taxon>Eukaryota</taxon>
        <taxon>Viridiplantae</taxon>
        <taxon>Streptophyta</taxon>
        <taxon>Embryophyta</taxon>
        <taxon>Tracheophyta</taxon>
        <taxon>Spermatophyta</taxon>
        <taxon>Magnoliopsida</taxon>
        <taxon>eudicotyledons</taxon>
        <taxon>Gunneridae</taxon>
        <taxon>Pentapetalae</taxon>
        <taxon>rosids</taxon>
        <taxon>Vitales</taxon>
        <taxon>Vitaceae</taxon>
        <taxon>Viteae</taxon>
        <taxon>Vitis</taxon>
    </lineage>
</organism>
<keyword evidence="1" id="KW-0812">Transmembrane</keyword>
<reference evidence="2 3" key="1">
    <citation type="journal article" date="2018" name="PLoS Genet.">
        <title>Population sequencing reveals clonal diversity and ancestral inbreeding in the grapevine cultivar Chardonnay.</title>
        <authorList>
            <person name="Roach M.J."/>
            <person name="Johnson D.L."/>
            <person name="Bohlmann J."/>
            <person name="van Vuuren H.J."/>
            <person name="Jones S.J."/>
            <person name="Pretorius I.S."/>
            <person name="Schmidt S.A."/>
            <person name="Borneman A.R."/>
        </authorList>
    </citation>
    <scope>NUCLEOTIDE SEQUENCE [LARGE SCALE GENOMIC DNA]</scope>
    <source>
        <strain evidence="3">cv. Chardonnay</strain>
        <tissue evidence="2">Leaf</tissue>
    </source>
</reference>
<feature type="transmembrane region" description="Helical" evidence="1">
    <location>
        <begin position="6"/>
        <end position="27"/>
    </location>
</feature>